<sequence>MMYKSSKGEVEIATMPLSYAKNALNKLRRTEPERTAEIEALDAHVSKLEAEAIEKNLTPKPREAVIGDNGGPPVEDEQAPAPEGRKAVEIHVADLLVEASNWADGAAIENQDQAATVGKLHRMLQEAAALVNDTAAKEKKPLNDALAEIATWQNSYTAKGLKKTPDGALTKAVLATGNLSAAWLRKQDEARKERGNEAAAAAAKAAQEAIALREEAKVSTDLEQMDRAEDALAAAKNLIRMAESVGKEKVQVGGGEGFRAVGLRSVYSAVPSGEPGAWGAAYAHYKTNPEFMADFHALLQRWADRDVRNEATRVRGIPGFRINEEKVAA</sequence>
<dbReference type="EMBL" id="JBFNXR010000048">
    <property type="protein sequence ID" value="MEW9855901.1"/>
    <property type="molecule type" value="Genomic_DNA"/>
</dbReference>
<dbReference type="Proteomes" id="UP001556118">
    <property type="component" value="Unassembled WGS sequence"/>
</dbReference>
<feature type="region of interest" description="Disordered" evidence="1">
    <location>
        <begin position="55"/>
        <end position="80"/>
    </location>
</feature>
<proteinExistence type="predicted"/>
<evidence type="ECO:0000256" key="1">
    <source>
        <dbReference type="SAM" id="MobiDB-lite"/>
    </source>
</evidence>
<evidence type="ECO:0000313" key="3">
    <source>
        <dbReference type="Proteomes" id="UP001556118"/>
    </source>
</evidence>
<reference evidence="2 3" key="1">
    <citation type="submission" date="2024-06" db="EMBL/GenBank/DDBJ databases">
        <title>Novosphingobium rhizovicinus M1R2S20.</title>
        <authorList>
            <person name="Sun J.-Q."/>
        </authorList>
    </citation>
    <scope>NUCLEOTIDE SEQUENCE [LARGE SCALE GENOMIC DNA]</scope>
    <source>
        <strain evidence="2 3">M1R2S20</strain>
    </source>
</reference>
<dbReference type="RefSeq" id="WP_367774045.1">
    <property type="nucleotide sequence ID" value="NZ_JBFNXR010000048.1"/>
</dbReference>
<protein>
    <submittedName>
        <fullName evidence="2">Uncharacterized protein</fullName>
    </submittedName>
</protein>
<keyword evidence="3" id="KW-1185">Reference proteome</keyword>
<comment type="caution">
    <text evidence="2">The sequence shown here is derived from an EMBL/GenBank/DDBJ whole genome shotgun (WGS) entry which is preliminary data.</text>
</comment>
<gene>
    <name evidence="2" type="ORF">ABUH87_12205</name>
</gene>
<accession>A0ABV3RCR4</accession>
<name>A0ABV3RCR4_9SPHN</name>
<evidence type="ECO:0000313" key="2">
    <source>
        <dbReference type="EMBL" id="MEW9855901.1"/>
    </source>
</evidence>
<organism evidence="2 3">
    <name type="scientific">Novosphingobium rhizovicinum</name>
    <dbReference type="NCBI Taxonomy" id="3228928"/>
    <lineage>
        <taxon>Bacteria</taxon>
        <taxon>Pseudomonadati</taxon>
        <taxon>Pseudomonadota</taxon>
        <taxon>Alphaproteobacteria</taxon>
        <taxon>Sphingomonadales</taxon>
        <taxon>Sphingomonadaceae</taxon>
        <taxon>Novosphingobium</taxon>
    </lineage>
</organism>